<organism evidence="2 3">
    <name type="scientific">Kushneria phyllosphaerae</name>
    <dbReference type="NCBI Taxonomy" id="2100822"/>
    <lineage>
        <taxon>Bacteria</taxon>
        <taxon>Pseudomonadati</taxon>
        <taxon>Pseudomonadota</taxon>
        <taxon>Gammaproteobacteria</taxon>
        <taxon>Oceanospirillales</taxon>
        <taxon>Halomonadaceae</taxon>
        <taxon>Kushneria</taxon>
    </lineage>
</organism>
<dbReference type="EC" id="2.3.1.-" evidence="2"/>
<dbReference type="Proteomes" id="UP000244934">
    <property type="component" value="Unassembled WGS sequence"/>
</dbReference>
<evidence type="ECO:0000313" key="2">
    <source>
        <dbReference type="EMBL" id="SPJ34528.1"/>
    </source>
</evidence>
<accession>A0A2R8CNP1</accession>
<sequence length="143" mass="15822">MHDDDITIEAGDWATLGDACSHIRRVVFIQEQGVDESEELDALDPECKHFLMREGQIPCGTARLLPDGHIGRVAIVESHRGLGLGARLMHYVIAHARTQQFTHCVLSAQTQATGFYERLGFEAHGDIYMDAGIPHRDMTLGLA</sequence>
<proteinExistence type="predicted"/>
<name>A0A2R8CNP1_9GAMM</name>
<dbReference type="PANTHER" id="PTHR13355:SF11">
    <property type="entry name" value="GLUCOSAMINE 6-PHOSPHATE N-ACETYLTRANSFERASE"/>
    <property type="match status" value="1"/>
</dbReference>
<reference evidence="3" key="1">
    <citation type="submission" date="2018-03" db="EMBL/GenBank/DDBJ databases">
        <authorList>
            <person name="Navarro De La Torre S."/>
        </authorList>
    </citation>
    <scope>NUCLEOTIDE SEQUENCE [LARGE SCALE GENOMIC DNA]</scope>
    <source>
        <strain evidence="3">EAod3</strain>
    </source>
</reference>
<dbReference type="InterPro" id="IPR000182">
    <property type="entry name" value="GNAT_dom"/>
</dbReference>
<keyword evidence="2" id="KW-0012">Acyltransferase</keyword>
<gene>
    <name evidence="2" type="ORF">KSP9073_02563</name>
</gene>
<dbReference type="PANTHER" id="PTHR13355">
    <property type="entry name" value="GLUCOSAMINE 6-PHOSPHATE N-ACETYLTRANSFERASE"/>
    <property type="match status" value="1"/>
</dbReference>
<dbReference type="GO" id="GO:0004343">
    <property type="term" value="F:glucosamine 6-phosphate N-acetyltransferase activity"/>
    <property type="evidence" value="ECO:0007669"/>
    <property type="project" value="TreeGrafter"/>
</dbReference>
<protein>
    <submittedName>
        <fullName evidence="2">Acetyltransferase SACOL1063</fullName>
        <ecNumber evidence="2">2.3.1.-</ecNumber>
    </submittedName>
</protein>
<evidence type="ECO:0000259" key="1">
    <source>
        <dbReference type="PROSITE" id="PS51186"/>
    </source>
</evidence>
<dbReference type="InterPro" id="IPR016181">
    <property type="entry name" value="Acyl_CoA_acyltransferase"/>
</dbReference>
<dbReference type="RefSeq" id="WP_108843299.1">
    <property type="nucleotide sequence ID" value="NZ_ONZI01000003.1"/>
</dbReference>
<dbReference type="AlphaFoldDB" id="A0A2R8CNP1"/>
<keyword evidence="3" id="KW-1185">Reference proteome</keyword>
<dbReference type="Pfam" id="PF13673">
    <property type="entry name" value="Acetyltransf_10"/>
    <property type="match status" value="1"/>
</dbReference>
<dbReference type="EMBL" id="ONZI01000003">
    <property type="protein sequence ID" value="SPJ34528.1"/>
    <property type="molecule type" value="Genomic_DNA"/>
</dbReference>
<dbReference type="OrthoDB" id="9796171at2"/>
<dbReference type="Gene3D" id="3.40.630.30">
    <property type="match status" value="1"/>
</dbReference>
<keyword evidence="2" id="KW-0808">Transferase</keyword>
<dbReference type="InterPro" id="IPR039143">
    <property type="entry name" value="GNPNAT1-like"/>
</dbReference>
<dbReference type="SUPFAM" id="SSF55729">
    <property type="entry name" value="Acyl-CoA N-acyltransferases (Nat)"/>
    <property type="match status" value="1"/>
</dbReference>
<evidence type="ECO:0000313" key="3">
    <source>
        <dbReference type="Proteomes" id="UP000244934"/>
    </source>
</evidence>
<dbReference type="CDD" id="cd04301">
    <property type="entry name" value="NAT_SF"/>
    <property type="match status" value="1"/>
</dbReference>
<feature type="domain" description="N-acetyltransferase" evidence="1">
    <location>
        <begin position="6"/>
        <end position="143"/>
    </location>
</feature>
<dbReference type="PROSITE" id="PS51186">
    <property type="entry name" value="GNAT"/>
    <property type="match status" value="1"/>
</dbReference>